<keyword evidence="3 8" id="KW-0853">WD repeat</keyword>
<evidence type="ECO:0000256" key="4">
    <source>
        <dbReference type="ARBA" id="ARBA00022737"/>
    </source>
</evidence>
<gene>
    <name evidence="9" type="ORF">J8273_3587</name>
</gene>
<evidence type="ECO:0000256" key="7">
    <source>
        <dbReference type="ARBA" id="ARBA00040390"/>
    </source>
</evidence>
<dbReference type="InterPro" id="IPR001680">
    <property type="entry name" value="WD40_rpt"/>
</dbReference>
<evidence type="ECO:0000256" key="8">
    <source>
        <dbReference type="PROSITE-ProRule" id="PRU00221"/>
    </source>
</evidence>
<comment type="caution">
    <text evidence="9">The sequence shown here is derived from an EMBL/GenBank/DDBJ whole genome shotgun (WGS) entry which is preliminary data.</text>
</comment>
<dbReference type="SUPFAM" id="SSF50978">
    <property type="entry name" value="WD40 repeat-like"/>
    <property type="match status" value="1"/>
</dbReference>
<dbReference type="GO" id="GO:0002183">
    <property type="term" value="P:cytoplasmic translational initiation"/>
    <property type="evidence" value="ECO:0007669"/>
    <property type="project" value="TreeGrafter"/>
</dbReference>
<reference evidence="9" key="1">
    <citation type="submission" date="2021-05" db="EMBL/GenBank/DDBJ databases">
        <title>A free-living protist that lacks canonical eukaryotic 1 DNA replication and segregation systems.</title>
        <authorList>
            <person name="Salas-Leiva D.E."/>
            <person name="Tromer E.C."/>
            <person name="Curtis B.A."/>
            <person name="Jerlstrom-Hultqvist J."/>
            <person name="Kolisko M."/>
            <person name="Yi Z."/>
            <person name="Salas-Leiva J.S."/>
            <person name="Gallot-Lavallee L."/>
            <person name="Kops G.J.P.L."/>
            <person name="Archibald J.M."/>
            <person name="Simpson A.G.B."/>
            <person name="Roger A.J."/>
        </authorList>
    </citation>
    <scope>NUCLEOTIDE SEQUENCE</scope>
    <source>
        <strain evidence="9">BICM</strain>
    </source>
</reference>
<evidence type="ECO:0000256" key="3">
    <source>
        <dbReference type="ARBA" id="ARBA00022574"/>
    </source>
</evidence>
<keyword evidence="5" id="KW-0648">Protein biosynthesis</keyword>
<feature type="repeat" description="WD" evidence="8">
    <location>
        <begin position="307"/>
        <end position="338"/>
    </location>
</feature>
<dbReference type="PANTHER" id="PTHR19877">
    <property type="entry name" value="EUKARYOTIC TRANSLATION INITIATION FACTOR 3 SUBUNIT I"/>
    <property type="match status" value="1"/>
</dbReference>
<dbReference type="PANTHER" id="PTHR19877:SF1">
    <property type="entry name" value="EUKARYOTIC TRANSLATION INITIATION FACTOR 3 SUBUNIT I"/>
    <property type="match status" value="1"/>
</dbReference>
<keyword evidence="10" id="KW-1185">Reference proteome</keyword>
<evidence type="ECO:0000256" key="2">
    <source>
        <dbReference type="ARBA" id="ARBA00022540"/>
    </source>
</evidence>
<feature type="repeat" description="WD" evidence="8">
    <location>
        <begin position="53"/>
        <end position="93"/>
    </location>
</feature>
<keyword evidence="1" id="KW-0963">Cytoplasm</keyword>
<proteinExistence type="inferred from homology"/>
<dbReference type="EMBL" id="JAHDYR010000025">
    <property type="protein sequence ID" value="KAG9393448.1"/>
    <property type="molecule type" value="Genomic_DNA"/>
</dbReference>
<evidence type="ECO:0000256" key="1">
    <source>
        <dbReference type="ARBA" id="ARBA00022490"/>
    </source>
</evidence>
<name>A0A8J6AT61_9EUKA</name>
<feature type="repeat" description="WD" evidence="8">
    <location>
        <begin position="12"/>
        <end position="53"/>
    </location>
</feature>
<dbReference type="GO" id="GO:0003723">
    <property type="term" value="F:RNA binding"/>
    <property type="evidence" value="ECO:0007669"/>
    <property type="project" value="TreeGrafter"/>
</dbReference>
<dbReference type="InterPro" id="IPR015943">
    <property type="entry name" value="WD40/YVTN_repeat-like_dom_sf"/>
</dbReference>
<keyword evidence="2" id="KW-0396">Initiation factor</keyword>
<dbReference type="Pfam" id="PF24805">
    <property type="entry name" value="EIF3I"/>
    <property type="match status" value="1"/>
</dbReference>
<keyword evidence="4" id="KW-0677">Repeat</keyword>
<evidence type="ECO:0000313" key="10">
    <source>
        <dbReference type="Proteomes" id="UP000717585"/>
    </source>
</evidence>
<dbReference type="Proteomes" id="UP000717585">
    <property type="component" value="Unassembled WGS sequence"/>
</dbReference>
<dbReference type="InterPro" id="IPR036322">
    <property type="entry name" value="WD40_repeat_dom_sf"/>
</dbReference>
<evidence type="ECO:0000256" key="5">
    <source>
        <dbReference type="ARBA" id="ARBA00022917"/>
    </source>
</evidence>
<dbReference type="AlphaFoldDB" id="A0A8J6AT61"/>
<evidence type="ECO:0000256" key="6">
    <source>
        <dbReference type="ARBA" id="ARBA00038394"/>
    </source>
</evidence>
<feature type="repeat" description="WD" evidence="8">
    <location>
        <begin position="209"/>
        <end position="251"/>
    </location>
</feature>
<dbReference type="Gene3D" id="2.130.10.10">
    <property type="entry name" value="YVTN repeat-like/Quinoprotein amine dehydrogenase"/>
    <property type="match status" value="1"/>
</dbReference>
<dbReference type="GO" id="GO:0003743">
    <property type="term" value="F:translation initiation factor activity"/>
    <property type="evidence" value="ECO:0007669"/>
    <property type="project" value="UniProtKB-KW"/>
</dbReference>
<accession>A0A8J6AT61</accession>
<evidence type="ECO:0000313" key="9">
    <source>
        <dbReference type="EMBL" id="KAG9393448.1"/>
    </source>
</evidence>
<organism evidence="9 10">
    <name type="scientific">Carpediemonas membranifera</name>
    <dbReference type="NCBI Taxonomy" id="201153"/>
    <lineage>
        <taxon>Eukaryota</taxon>
        <taxon>Metamonada</taxon>
        <taxon>Carpediemonas-like organisms</taxon>
        <taxon>Carpediemonas</taxon>
    </lineage>
</organism>
<dbReference type="PROSITE" id="PS50294">
    <property type="entry name" value="WD_REPEATS_REGION"/>
    <property type="match status" value="2"/>
</dbReference>
<sequence length="352" mass="39089">MNEQLVVRPISLNGHNRPVKRVLFTRDGDFFVSSSTDRTCVLWRTSNAHITGVYKHEAAVETMDLSPDDKLIAAGGFGGINIWDLFSGRLVGRIEGKNYAPVWLAFDCNGDRLAVVSSKRMNTAASLRIFDVSEMKKNETDKPVVLDINDTPYISKPESLSTFLLQRATVVTFDRMSQHIILGTDCGSDGEGELYKIDPETLEIVGEPVYAHESAVAQIEFSLDYTHFLTCGYNDKQAKLWDSATMECIKTYNMKVPCRGGAIHPHIDQIILAGGQDARDVTQTGSTEDQFHIFFYDKIMAEPLGELSGHFGPVHCLAFSPSGKEIASCSEDGTVRLYVFVDGDSYLKWHSV</sequence>
<dbReference type="GO" id="GO:0071541">
    <property type="term" value="C:eukaryotic translation initiation factor 3 complex, eIF3m"/>
    <property type="evidence" value="ECO:0007669"/>
    <property type="project" value="TreeGrafter"/>
</dbReference>
<comment type="similarity">
    <text evidence="6">Belongs to the WD repeat STRAP family.</text>
</comment>
<dbReference type="PROSITE" id="PS50082">
    <property type="entry name" value="WD_REPEATS_2"/>
    <property type="match status" value="4"/>
</dbReference>
<protein>
    <recommendedName>
        <fullName evidence="7">Serine-threonine kinase receptor-associated protein</fullName>
    </recommendedName>
</protein>
<dbReference type="SMART" id="SM00320">
    <property type="entry name" value="WD40"/>
    <property type="match status" value="6"/>
</dbReference>
<dbReference type="OrthoDB" id="24966at2759"/>
<dbReference type="InterPro" id="IPR027525">
    <property type="entry name" value="eIF3i"/>
</dbReference>